<feature type="domain" description="RSE1/DDB1/CPSF1 C-terminal" evidence="5">
    <location>
        <begin position="777"/>
        <end position="1097"/>
    </location>
</feature>
<dbReference type="Pfam" id="PF03178">
    <property type="entry name" value="CPSF_A"/>
    <property type="match status" value="1"/>
</dbReference>
<evidence type="ECO:0000313" key="9">
    <source>
        <dbReference type="Proteomes" id="UP000717996"/>
    </source>
</evidence>
<comment type="caution">
    <text evidence="8">The sequence shown here is derived from an EMBL/GenBank/DDBJ whole genome shotgun (WGS) entry which is preliminary data.</text>
</comment>
<proteinExistence type="inferred from homology"/>
<evidence type="ECO:0000313" key="8">
    <source>
        <dbReference type="EMBL" id="KAG1536243.1"/>
    </source>
</evidence>
<keyword evidence="4" id="KW-0539">Nucleus</keyword>
<evidence type="ECO:0000259" key="5">
    <source>
        <dbReference type="Pfam" id="PF03178"/>
    </source>
</evidence>
<gene>
    <name evidence="8" type="ORF">G6F51_011077</name>
</gene>
<dbReference type="SUPFAM" id="SSF50998">
    <property type="entry name" value="Quinoprotein alcohol dehydrogenase-like"/>
    <property type="match status" value="1"/>
</dbReference>
<dbReference type="AlphaFoldDB" id="A0A9P6XZV5"/>
<dbReference type="InterPro" id="IPR011047">
    <property type="entry name" value="Quinoprotein_ADH-like_sf"/>
</dbReference>
<protein>
    <recommendedName>
        <fullName evidence="3">DNA damage-binding protein 1</fullName>
    </recommendedName>
</protein>
<dbReference type="PANTHER" id="PTHR10644">
    <property type="entry name" value="DNA REPAIR/RNA PROCESSING CPSF FAMILY"/>
    <property type="match status" value="1"/>
</dbReference>
<dbReference type="EMBL" id="JAANIT010002505">
    <property type="protein sequence ID" value="KAG1536243.1"/>
    <property type="molecule type" value="Genomic_DNA"/>
</dbReference>
<sequence>MNTCHVVTTISPPTAVTSAARGCFTQPAEENLIVCKGSTVEIYKVMLDGIKLFMEFSIYGTIRNLQVIQLPDKSTCSLFILTVHQCYTIITYSLKTQSIVTEFSGQLNITNARETDQQVVVTVDKTSEMIFVSAFTGYVIAIPFGKPAPGAKLTSKNRDTKASRFMQIPIRTNEFDFISVAALQQGGYLSVLVGEMEDLKTIKTFKYRDEYKDLLERNKSTIKVEASTHTLVPVPEPLGGLLVIGEYIITYFDPLTNTNRELSIDPARVTAWEFMKDESNRYLLGDEEGYLYVFSIETSHNKVVNLSSTFIGQVPSFNQNIESKANHPQVSRPSCIVDLGNLMFYIGSTHGDSCLIQLIKGQEKSKYTVKVLSTYSCLGPIVDFCLYDYNKQGKQTMACCAGVEKDASIRIVENGIGFSKKYTLDFPLVYAMWTLSLDGDRDSLLISTALDTVLLKPSDQEELEVTQHTSYSALDTSQMTLAAGMFNSFIVQATSSFVRMMTNDEYGQLIGEWKPPTGTSIAIAKIKDSHCVVCCEGDMIIYLEMTNKGFIEKSKRQLKNASCISISTRKENETLYDYVVAGTCGSNPSVVFLQLPDLEVVLEHKDMPSTTGPNDLLVVTMEKVLYLMVLLGDGQMFSYHMEVGSEDVILESETEIMVGTYCTAMYPYQHGQEKRVFVAGQRPTVISSFHQTLFVYSVNLTNVYALTKYNDLLVLMTENQLLFGQNDMLSKLHHTKYELPGEMPLRIEYISDIKALAVASCTNVHDPNKNIIERTGKVRLLDAQTFQVMDTFELPTNEVVESMTITRFSEYPEEYLFVGTLIENHEDPNNNTGRILAFTIENSRCELIDAVDMPGVVYRMESIKNTIIAAVDGKIYGLYNFKPDLLKGERIEFKFLLHNNVVALDMDTDNNDTLLVGDLMESMSLLKVEKDEESLKLSLEAVDNKQVWMTAVKFVNENVLIGADDRHNLFTMIKPEIRQEGKTCKLELEGGYHLGTLVNRFRKDILRDVENASDNIDSISKYESEFTFATVNGSIGTVKTISRESFEFFKGIQEGILNILPNNGNLDHGLWRKYRPKYKVTRMNDNYLDGDILKLFSSMNSLEKQKLLEHYKNVSVQHIEKWIYHLVS</sequence>
<dbReference type="OrthoDB" id="433457at2759"/>
<dbReference type="Gene3D" id="2.130.10.10">
    <property type="entry name" value="YVTN repeat-like/Quinoprotein amine dehydrogenase"/>
    <property type="match status" value="3"/>
</dbReference>
<accession>A0A9P6XZV5</accession>
<dbReference type="Pfam" id="PF23726">
    <property type="entry name" value="Beta-prop_RSE1_2nd"/>
    <property type="match status" value="1"/>
</dbReference>
<dbReference type="Gene3D" id="1.10.150.910">
    <property type="match status" value="1"/>
</dbReference>
<feature type="domain" description="RSE1/DDB1/CPSF1 second beta-propeller" evidence="7">
    <location>
        <begin position="423"/>
        <end position="720"/>
    </location>
</feature>
<evidence type="ECO:0000259" key="7">
    <source>
        <dbReference type="Pfam" id="PF23726"/>
    </source>
</evidence>
<evidence type="ECO:0000256" key="1">
    <source>
        <dbReference type="ARBA" id="ARBA00004123"/>
    </source>
</evidence>
<evidence type="ECO:0000256" key="2">
    <source>
        <dbReference type="ARBA" id="ARBA00007453"/>
    </source>
</evidence>
<feature type="domain" description="RSE1/DDB1/CPSF1 first beta-propeller" evidence="6">
    <location>
        <begin position="15"/>
        <end position="362"/>
    </location>
</feature>
<dbReference type="InterPro" id="IPR015943">
    <property type="entry name" value="WD40/YVTN_repeat-like_dom_sf"/>
</dbReference>
<dbReference type="GO" id="GO:0005634">
    <property type="term" value="C:nucleus"/>
    <property type="evidence" value="ECO:0007669"/>
    <property type="project" value="UniProtKB-SubCell"/>
</dbReference>
<dbReference type="InterPro" id="IPR018846">
    <property type="entry name" value="Beta-prop_RSE1/DDB1/CPSF1_1st"/>
</dbReference>
<name>A0A9P6XZV5_RHIOR</name>
<dbReference type="Proteomes" id="UP000717996">
    <property type="component" value="Unassembled WGS sequence"/>
</dbReference>
<evidence type="ECO:0000256" key="3">
    <source>
        <dbReference type="ARBA" id="ARBA00014577"/>
    </source>
</evidence>
<dbReference type="InterPro" id="IPR050358">
    <property type="entry name" value="RSE1/DDB1/CFT1"/>
</dbReference>
<comment type="subcellular location">
    <subcellularLocation>
        <location evidence="1">Nucleus</location>
    </subcellularLocation>
</comment>
<dbReference type="GO" id="GO:0003676">
    <property type="term" value="F:nucleic acid binding"/>
    <property type="evidence" value="ECO:0007669"/>
    <property type="project" value="InterPro"/>
</dbReference>
<evidence type="ECO:0000259" key="6">
    <source>
        <dbReference type="Pfam" id="PF10433"/>
    </source>
</evidence>
<comment type="similarity">
    <text evidence="2">Belongs to the DDB1 family.</text>
</comment>
<dbReference type="InterPro" id="IPR058543">
    <property type="entry name" value="Beta-prop_RSE1/DDB1/CPSF1_2nd"/>
</dbReference>
<evidence type="ECO:0000256" key="4">
    <source>
        <dbReference type="ARBA" id="ARBA00023242"/>
    </source>
</evidence>
<dbReference type="InterPro" id="IPR004871">
    <property type="entry name" value="RSE1/DDB1/CPSF1_C"/>
</dbReference>
<reference evidence="8" key="1">
    <citation type="journal article" date="2020" name="Microb. Genom.">
        <title>Genetic diversity of clinical and environmental Mucorales isolates obtained from an investigation of mucormycosis cases among solid organ transplant recipients.</title>
        <authorList>
            <person name="Nguyen M.H."/>
            <person name="Kaul D."/>
            <person name="Muto C."/>
            <person name="Cheng S.J."/>
            <person name="Richter R.A."/>
            <person name="Bruno V.M."/>
            <person name="Liu G."/>
            <person name="Beyhan S."/>
            <person name="Sundermann A.J."/>
            <person name="Mounaud S."/>
            <person name="Pasculle A.W."/>
            <person name="Nierman W.C."/>
            <person name="Driscoll E."/>
            <person name="Cumbie R."/>
            <person name="Clancy C.J."/>
            <person name="Dupont C.L."/>
        </authorList>
    </citation>
    <scope>NUCLEOTIDE SEQUENCE</scope>
    <source>
        <strain evidence="8">GL16</strain>
    </source>
</reference>
<dbReference type="Pfam" id="PF10433">
    <property type="entry name" value="Beta-prop_RSE1_1st"/>
    <property type="match status" value="1"/>
</dbReference>
<organism evidence="8 9">
    <name type="scientific">Rhizopus oryzae</name>
    <name type="common">Mucormycosis agent</name>
    <name type="synonym">Rhizopus arrhizus var. delemar</name>
    <dbReference type="NCBI Taxonomy" id="64495"/>
    <lineage>
        <taxon>Eukaryota</taxon>
        <taxon>Fungi</taxon>
        <taxon>Fungi incertae sedis</taxon>
        <taxon>Mucoromycota</taxon>
        <taxon>Mucoromycotina</taxon>
        <taxon>Mucoromycetes</taxon>
        <taxon>Mucorales</taxon>
        <taxon>Mucorineae</taxon>
        <taxon>Rhizopodaceae</taxon>
        <taxon>Rhizopus</taxon>
    </lineage>
</organism>